<dbReference type="RefSeq" id="WP_139066721.1">
    <property type="nucleotide sequence ID" value="NZ_CP040812.1"/>
</dbReference>
<accession>A0A5B7X4B1</accession>
<evidence type="ECO:0000256" key="1">
    <source>
        <dbReference type="SAM" id="SignalP"/>
    </source>
</evidence>
<dbReference type="Proteomes" id="UP000309016">
    <property type="component" value="Chromosome"/>
</dbReference>
<dbReference type="KEGG" id="afla:FHG64_12510"/>
<feature type="chain" id="PRO_5022763163" description="Lipoprotein" evidence="1">
    <location>
        <begin position="24"/>
        <end position="210"/>
    </location>
</feature>
<dbReference type="PROSITE" id="PS51257">
    <property type="entry name" value="PROKAR_LIPOPROTEIN"/>
    <property type="match status" value="1"/>
</dbReference>
<proteinExistence type="predicted"/>
<evidence type="ECO:0000313" key="3">
    <source>
        <dbReference type="Proteomes" id="UP000309016"/>
    </source>
</evidence>
<dbReference type="OrthoDB" id="1429804at2"/>
<dbReference type="EMBL" id="CP040812">
    <property type="protein sequence ID" value="QCY70159.1"/>
    <property type="molecule type" value="Genomic_DNA"/>
</dbReference>
<evidence type="ECO:0000313" key="2">
    <source>
        <dbReference type="EMBL" id="QCY70159.1"/>
    </source>
</evidence>
<dbReference type="AlphaFoldDB" id="A0A5B7X4B1"/>
<organism evidence="2 3">
    <name type="scientific">Antarcticibacterium flavum</name>
    <dbReference type="NCBI Taxonomy" id="2058175"/>
    <lineage>
        <taxon>Bacteria</taxon>
        <taxon>Pseudomonadati</taxon>
        <taxon>Bacteroidota</taxon>
        <taxon>Flavobacteriia</taxon>
        <taxon>Flavobacteriales</taxon>
        <taxon>Flavobacteriaceae</taxon>
        <taxon>Antarcticibacterium</taxon>
    </lineage>
</organism>
<sequence>MMKPTLKFLGLFLCTGILVSCSADPEEVPQLSALEKELQLEHNGVLEIENNTYLFKDAETAKFLGGDLDYSFNYSNELEFELVERTTRHPGADILVKNPASDEYIIFTHIVELSNGGFKFNLEFSNGVIINSVRYFPSKDKTEKWHDVWIIQPDSELTGALIESANTAINADCRAAVNVCNRSGGKALVNYHSGSIWFATAAACEVQCLD</sequence>
<feature type="signal peptide" evidence="1">
    <location>
        <begin position="1"/>
        <end position="23"/>
    </location>
</feature>
<keyword evidence="3" id="KW-1185">Reference proteome</keyword>
<name>A0A5B7X4B1_9FLAO</name>
<evidence type="ECO:0008006" key="4">
    <source>
        <dbReference type="Google" id="ProtNLM"/>
    </source>
</evidence>
<keyword evidence="1" id="KW-0732">Signal</keyword>
<gene>
    <name evidence="2" type="ORF">FHG64_12510</name>
</gene>
<protein>
    <recommendedName>
        <fullName evidence="4">Lipoprotein</fullName>
    </recommendedName>
</protein>
<reference evidence="2 3" key="1">
    <citation type="submission" date="2019-06" db="EMBL/GenBank/DDBJ databases">
        <title>Complete genome sequence of Antarcticibacterium flavum KCTC 52984T from an Antarctic marine sediment.</title>
        <authorList>
            <person name="Lee Y.M."/>
            <person name="Shin S.C."/>
        </authorList>
    </citation>
    <scope>NUCLEOTIDE SEQUENCE [LARGE SCALE GENOMIC DNA]</scope>
    <source>
        <strain evidence="2 3">KCTC 52984</strain>
    </source>
</reference>